<name>A0A7S2G5H7_9STRA</name>
<dbReference type="InterPro" id="IPR036390">
    <property type="entry name" value="WH_DNA-bd_sf"/>
</dbReference>
<evidence type="ECO:0000313" key="6">
    <source>
        <dbReference type="EMBL" id="CAD9429466.1"/>
    </source>
</evidence>
<evidence type="ECO:0000256" key="2">
    <source>
        <dbReference type="ARBA" id="ARBA00023125"/>
    </source>
</evidence>
<reference evidence="6" key="1">
    <citation type="submission" date="2021-01" db="EMBL/GenBank/DDBJ databases">
        <authorList>
            <person name="Corre E."/>
            <person name="Pelletier E."/>
            <person name="Niang G."/>
            <person name="Scheremetjew M."/>
            <person name="Finn R."/>
            <person name="Kale V."/>
            <person name="Holt S."/>
            <person name="Cochrane G."/>
            <person name="Meng A."/>
            <person name="Brown T."/>
            <person name="Cohen L."/>
        </authorList>
    </citation>
    <scope>NUCLEOTIDE SEQUENCE</scope>
    <source>
        <strain evidence="6">CCMP1381</strain>
    </source>
</reference>
<keyword evidence="2" id="KW-0238">DNA-binding</keyword>
<protein>
    <recommendedName>
        <fullName evidence="5">HSF-type DNA-binding domain-containing protein</fullName>
    </recommendedName>
</protein>
<gene>
    <name evidence="6" type="ORF">DSPE1174_LOCUS15655</name>
</gene>
<feature type="region of interest" description="Disordered" evidence="4">
    <location>
        <begin position="54"/>
        <end position="86"/>
    </location>
</feature>
<comment type="subcellular location">
    <subcellularLocation>
        <location evidence="1">Nucleus</location>
    </subcellularLocation>
</comment>
<evidence type="ECO:0000256" key="4">
    <source>
        <dbReference type="SAM" id="MobiDB-lite"/>
    </source>
</evidence>
<evidence type="ECO:0000256" key="3">
    <source>
        <dbReference type="ARBA" id="ARBA00023242"/>
    </source>
</evidence>
<dbReference type="Pfam" id="PF00447">
    <property type="entry name" value="HSF_DNA-bind"/>
    <property type="match status" value="1"/>
</dbReference>
<dbReference type="EMBL" id="HBGS01030658">
    <property type="protein sequence ID" value="CAD9429466.1"/>
    <property type="molecule type" value="Transcribed_RNA"/>
</dbReference>
<dbReference type="InterPro" id="IPR000232">
    <property type="entry name" value="HSF_DNA-bd"/>
</dbReference>
<dbReference type="InterPro" id="IPR036388">
    <property type="entry name" value="WH-like_DNA-bd_sf"/>
</dbReference>
<feature type="domain" description="HSF-type DNA-binding" evidence="5">
    <location>
        <begin position="144"/>
        <end position="220"/>
    </location>
</feature>
<dbReference type="GO" id="GO:0003700">
    <property type="term" value="F:DNA-binding transcription factor activity"/>
    <property type="evidence" value="ECO:0007669"/>
    <property type="project" value="InterPro"/>
</dbReference>
<dbReference type="GO" id="GO:0005634">
    <property type="term" value="C:nucleus"/>
    <property type="evidence" value="ECO:0007669"/>
    <property type="project" value="UniProtKB-SubCell"/>
</dbReference>
<evidence type="ECO:0000256" key="1">
    <source>
        <dbReference type="ARBA" id="ARBA00004123"/>
    </source>
</evidence>
<organism evidence="6">
    <name type="scientific">Octactis speculum</name>
    <dbReference type="NCBI Taxonomy" id="3111310"/>
    <lineage>
        <taxon>Eukaryota</taxon>
        <taxon>Sar</taxon>
        <taxon>Stramenopiles</taxon>
        <taxon>Ochrophyta</taxon>
        <taxon>Dictyochophyceae</taxon>
        <taxon>Dictyochales</taxon>
        <taxon>Dictyochaceae</taxon>
        <taxon>Octactis</taxon>
    </lineage>
</organism>
<dbReference type="SUPFAM" id="SSF46785">
    <property type="entry name" value="Winged helix' DNA-binding domain"/>
    <property type="match status" value="1"/>
</dbReference>
<dbReference type="GO" id="GO:0043565">
    <property type="term" value="F:sequence-specific DNA binding"/>
    <property type="evidence" value="ECO:0007669"/>
    <property type="project" value="InterPro"/>
</dbReference>
<dbReference type="AlphaFoldDB" id="A0A7S2G5H7"/>
<dbReference type="Gene3D" id="1.10.10.10">
    <property type="entry name" value="Winged helix-like DNA-binding domain superfamily/Winged helix DNA-binding domain"/>
    <property type="match status" value="1"/>
</dbReference>
<keyword evidence="3" id="KW-0539">Nucleus</keyword>
<accession>A0A7S2G5H7</accession>
<sequence>MIEVRKFSEALSILEVQTQMPIRSPSEGISILRRRGGSIVHRFEVMDASRCSMNTNDDSSTCTRENDIGNNESVGNSEVTSQQTSTDTKHTMSKICDAHNCSIVKTVPICTKKIEKRKQSTKYDLIHISAEKRLKSKNRVVKPFMRKLRRLFASVQATHPSAFGWVGADSKIFRLSNRDDAVVTAMAGVFKATNFNSLKRQLNNYGFFRMPSNTDEWRHDKWGGEDSSLDHFIELVHKQKEESTGEDDDSVALIKRMEPAFALVKDWIPAALVNRLSAMEEPPLTR</sequence>
<evidence type="ECO:0000259" key="5">
    <source>
        <dbReference type="Pfam" id="PF00447"/>
    </source>
</evidence>
<proteinExistence type="predicted"/>